<dbReference type="Gene3D" id="3.20.20.100">
    <property type="entry name" value="NADP-dependent oxidoreductase domain"/>
    <property type="match status" value="1"/>
</dbReference>
<evidence type="ECO:0000256" key="2">
    <source>
        <dbReference type="ARBA" id="ARBA00022857"/>
    </source>
</evidence>
<dbReference type="InterPro" id="IPR018170">
    <property type="entry name" value="Aldo/ket_reductase_CS"/>
</dbReference>
<evidence type="ECO:0000313" key="5">
    <source>
        <dbReference type="EMBL" id="MCD2192117.1"/>
    </source>
</evidence>
<dbReference type="PANTHER" id="PTHR43827:SF3">
    <property type="entry name" value="NADP-DEPENDENT OXIDOREDUCTASE DOMAIN-CONTAINING PROTEIN"/>
    <property type="match status" value="1"/>
</dbReference>
<dbReference type="Pfam" id="PF00248">
    <property type="entry name" value="Aldo_ket_red"/>
    <property type="match status" value="1"/>
</dbReference>
<comment type="similarity">
    <text evidence="1">Belongs to the aldo/keto reductase family.</text>
</comment>
<proteinExistence type="inferred from homology"/>
<sequence>MPRVTLNDGHAIPQFGLGVYHVPPEETANLVRTALELGYRHVDTAQGYGNEAGVGQGLRDAGVAREDVWITTKLDDGSHGYDAACRALDESLRRLGTEYVDLFLIHRPGEHDLETWRAFEALQAEGRVRSVGLSNFGRRGIERLAHRTGLVPAVNQIRVNPRTPHQGRQRYHRRRGITTESWGPLREGRLTSHPTARRVAARVGRTPAQVILRWHLQRGLVVFPKSADPARLAENLGATDFELSRRDMTAIDLMRRRP</sequence>
<dbReference type="InterPro" id="IPR023210">
    <property type="entry name" value="NADP_OxRdtase_dom"/>
</dbReference>
<comment type="caution">
    <text evidence="5">The sequence shown here is derived from an EMBL/GenBank/DDBJ whole genome shotgun (WGS) entry which is preliminary data.</text>
</comment>
<evidence type="ECO:0000259" key="4">
    <source>
        <dbReference type="Pfam" id="PF00248"/>
    </source>
</evidence>
<keyword evidence="2" id="KW-0521">NADP</keyword>
<dbReference type="RefSeq" id="WP_230729808.1">
    <property type="nucleotide sequence ID" value="NZ_JAJNDB010000001.1"/>
</dbReference>
<dbReference type="PRINTS" id="PR00069">
    <property type="entry name" value="ALDKETRDTASE"/>
</dbReference>
<evidence type="ECO:0000256" key="1">
    <source>
        <dbReference type="ARBA" id="ARBA00007905"/>
    </source>
</evidence>
<gene>
    <name evidence="5" type="ORF">LQ327_01755</name>
</gene>
<keyword evidence="3" id="KW-0560">Oxidoreductase</keyword>
<name>A0ABS8P1I1_9PSEU</name>
<dbReference type="Proteomes" id="UP001199469">
    <property type="component" value="Unassembled WGS sequence"/>
</dbReference>
<evidence type="ECO:0000256" key="3">
    <source>
        <dbReference type="ARBA" id="ARBA00023002"/>
    </source>
</evidence>
<dbReference type="PROSITE" id="PS00798">
    <property type="entry name" value="ALDOKETO_REDUCTASE_1"/>
    <property type="match status" value="1"/>
</dbReference>
<dbReference type="EMBL" id="JAJNDB010000001">
    <property type="protein sequence ID" value="MCD2192117.1"/>
    <property type="molecule type" value="Genomic_DNA"/>
</dbReference>
<dbReference type="PIRSF" id="PIRSF000097">
    <property type="entry name" value="AKR"/>
    <property type="match status" value="1"/>
</dbReference>
<keyword evidence="6" id="KW-1185">Reference proteome</keyword>
<dbReference type="PANTHER" id="PTHR43827">
    <property type="entry name" value="2,5-DIKETO-D-GLUCONIC ACID REDUCTASE"/>
    <property type="match status" value="1"/>
</dbReference>
<dbReference type="InterPro" id="IPR020471">
    <property type="entry name" value="AKR"/>
</dbReference>
<dbReference type="PROSITE" id="PS00062">
    <property type="entry name" value="ALDOKETO_REDUCTASE_2"/>
    <property type="match status" value="1"/>
</dbReference>
<organism evidence="5 6">
    <name type="scientific">Actinomycetospora endophytica</name>
    <dbReference type="NCBI Taxonomy" id="2291215"/>
    <lineage>
        <taxon>Bacteria</taxon>
        <taxon>Bacillati</taxon>
        <taxon>Actinomycetota</taxon>
        <taxon>Actinomycetes</taxon>
        <taxon>Pseudonocardiales</taxon>
        <taxon>Pseudonocardiaceae</taxon>
        <taxon>Actinomycetospora</taxon>
    </lineage>
</organism>
<reference evidence="5 6" key="1">
    <citation type="submission" date="2021-11" db="EMBL/GenBank/DDBJ databases">
        <title>Draft genome sequence of Actinomycetospora sp. SF1 isolated from the rhizosphere soil.</title>
        <authorList>
            <person name="Duangmal K."/>
            <person name="Chantavorakit T."/>
        </authorList>
    </citation>
    <scope>NUCLEOTIDE SEQUENCE [LARGE SCALE GENOMIC DNA]</scope>
    <source>
        <strain evidence="5 6">TBRC 5722</strain>
    </source>
</reference>
<feature type="domain" description="NADP-dependent oxidoreductase" evidence="4">
    <location>
        <begin position="20"/>
        <end position="252"/>
    </location>
</feature>
<protein>
    <submittedName>
        <fullName evidence="5">Aldo/keto reductase</fullName>
    </submittedName>
</protein>
<evidence type="ECO:0000313" key="6">
    <source>
        <dbReference type="Proteomes" id="UP001199469"/>
    </source>
</evidence>
<dbReference type="InterPro" id="IPR036812">
    <property type="entry name" value="NAD(P)_OxRdtase_dom_sf"/>
</dbReference>
<accession>A0ABS8P1I1</accession>
<dbReference type="SUPFAM" id="SSF51430">
    <property type="entry name" value="NAD(P)-linked oxidoreductase"/>
    <property type="match status" value="1"/>
</dbReference>